<evidence type="ECO:0000259" key="3">
    <source>
        <dbReference type="SMART" id="SM00563"/>
    </source>
</evidence>
<evidence type="ECO:0000256" key="2">
    <source>
        <dbReference type="ARBA" id="ARBA00023315"/>
    </source>
</evidence>
<name>A0A645A4E1_9ZZZZ</name>
<organism evidence="4">
    <name type="scientific">bioreactor metagenome</name>
    <dbReference type="NCBI Taxonomy" id="1076179"/>
    <lineage>
        <taxon>unclassified sequences</taxon>
        <taxon>metagenomes</taxon>
        <taxon>ecological metagenomes</taxon>
    </lineage>
</organism>
<dbReference type="AlphaFoldDB" id="A0A645A4E1"/>
<dbReference type="Pfam" id="PF01553">
    <property type="entry name" value="Acyltransferase"/>
    <property type="match status" value="1"/>
</dbReference>
<evidence type="ECO:0000313" key="4">
    <source>
        <dbReference type="EMBL" id="MPM47796.1"/>
    </source>
</evidence>
<keyword evidence="1" id="KW-0808">Transferase</keyword>
<accession>A0A645A4E1</accession>
<sequence length="170" mass="19317">MEPPVPEAKGIILGVPHTSSWDFIISFLYYHSVGGKAYVMVKKEFFWGPLAPIMRAMGAIPVDRKKGATLTRQIIEEFKTRDHLHMAIAPEGTRKRVENWKTGFHTIARATGAAVYLGYFDWKTKTVGRGEKIELTDDVQADMKRIRKHYKEKGIQGKHPELFTTGSDIE</sequence>
<protein>
    <recommendedName>
        <fullName evidence="3">Phospholipid/glycerol acyltransferase domain-containing protein</fullName>
    </recommendedName>
</protein>
<dbReference type="InterPro" id="IPR002123">
    <property type="entry name" value="Plipid/glycerol_acylTrfase"/>
</dbReference>
<proteinExistence type="predicted"/>
<dbReference type="EMBL" id="VSSQ01011822">
    <property type="protein sequence ID" value="MPM47796.1"/>
    <property type="molecule type" value="Genomic_DNA"/>
</dbReference>
<reference evidence="4" key="1">
    <citation type="submission" date="2019-08" db="EMBL/GenBank/DDBJ databases">
        <authorList>
            <person name="Kucharzyk K."/>
            <person name="Murdoch R.W."/>
            <person name="Higgins S."/>
            <person name="Loffler F."/>
        </authorList>
    </citation>
    <scope>NUCLEOTIDE SEQUENCE</scope>
</reference>
<dbReference type="PANTHER" id="PTHR10434:SF9">
    <property type="entry name" value="PHOSPHOLIPID_GLYCEROL ACYLTRANSFERASE DOMAIN-CONTAINING PROTEIN"/>
    <property type="match status" value="1"/>
</dbReference>
<evidence type="ECO:0000256" key="1">
    <source>
        <dbReference type="ARBA" id="ARBA00022679"/>
    </source>
</evidence>
<dbReference type="PANTHER" id="PTHR10434">
    <property type="entry name" value="1-ACYL-SN-GLYCEROL-3-PHOSPHATE ACYLTRANSFERASE"/>
    <property type="match status" value="1"/>
</dbReference>
<feature type="domain" description="Phospholipid/glycerol acyltransferase" evidence="3">
    <location>
        <begin position="11"/>
        <end position="120"/>
    </location>
</feature>
<gene>
    <name evidence="4" type="ORF">SDC9_94514</name>
</gene>
<dbReference type="GO" id="GO:0006654">
    <property type="term" value="P:phosphatidic acid biosynthetic process"/>
    <property type="evidence" value="ECO:0007669"/>
    <property type="project" value="TreeGrafter"/>
</dbReference>
<dbReference type="SUPFAM" id="SSF69593">
    <property type="entry name" value="Glycerol-3-phosphate (1)-acyltransferase"/>
    <property type="match status" value="1"/>
</dbReference>
<keyword evidence="2" id="KW-0012">Acyltransferase</keyword>
<dbReference type="SMART" id="SM00563">
    <property type="entry name" value="PlsC"/>
    <property type="match status" value="1"/>
</dbReference>
<comment type="caution">
    <text evidence="4">The sequence shown here is derived from an EMBL/GenBank/DDBJ whole genome shotgun (WGS) entry which is preliminary data.</text>
</comment>
<dbReference type="GO" id="GO:0003841">
    <property type="term" value="F:1-acylglycerol-3-phosphate O-acyltransferase activity"/>
    <property type="evidence" value="ECO:0007669"/>
    <property type="project" value="TreeGrafter"/>
</dbReference>